<reference evidence="1 2" key="1">
    <citation type="journal article" date="2012" name="J. Bacteriol.">
        <title>Complete genome sequences of Desulfosporosinus orientis DSM765T, Desulfosporosinus youngiae DSM17734T, Desulfosporosinus meridiei DSM13257T, and Desulfosporosinus acidiphilus DSM22704T.</title>
        <authorList>
            <person name="Pester M."/>
            <person name="Brambilla E."/>
            <person name="Alazard D."/>
            <person name="Rattei T."/>
            <person name="Weinmaier T."/>
            <person name="Han J."/>
            <person name="Lucas S."/>
            <person name="Lapidus A."/>
            <person name="Cheng J.F."/>
            <person name="Goodwin L."/>
            <person name="Pitluck S."/>
            <person name="Peters L."/>
            <person name="Ovchinnikova G."/>
            <person name="Teshima H."/>
            <person name="Detter J.C."/>
            <person name="Han C.S."/>
            <person name="Tapia R."/>
            <person name="Land M.L."/>
            <person name="Hauser L."/>
            <person name="Kyrpides N.C."/>
            <person name="Ivanova N.N."/>
            <person name="Pagani I."/>
            <person name="Huntmann M."/>
            <person name="Wei C.L."/>
            <person name="Davenport K.W."/>
            <person name="Daligault H."/>
            <person name="Chain P.S."/>
            <person name="Chen A."/>
            <person name="Mavromatis K."/>
            <person name="Markowitz V."/>
            <person name="Szeto E."/>
            <person name="Mikhailova N."/>
            <person name="Pati A."/>
            <person name="Wagner M."/>
            <person name="Woyke T."/>
            <person name="Ollivier B."/>
            <person name="Klenk H.P."/>
            <person name="Spring S."/>
            <person name="Loy A."/>
        </authorList>
    </citation>
    <scope>NUCLEOTIDE SEQUENCE [LARGE SCALE GENOMIC DNA]</scope>
    <source>
        <strain evidence="2">ATCC BAA-275 / DSM 13257 / NCIMB 13706 / S10</strain>
    </source>
</reference>
<dbReference type="STRING" id="768704.Desmer_3282"/>
<sequence>MVKTEKRDKQLPKIYSKQQILKSKQYFRKDLLEALLEEGQKYSHDQVKKILEDFLKREAK</sequence>
<dbReference type="EMBL" id="CP003629">
    <property type="protein sequence ID" value="AFQ45159.1"/>
    <property type="molecule type" value="Genomic_DNA"/>
</dbReference>
<proteinExistence type="predicted"/>
<dbReference type="KEGG" id="dmi:Desmer_3282"/>
<organism evidence="1 2">
    <name type="scientific">Desulfosporosinus meridiei (strain ATCC BAA-275 / DSM 13257 / KCTC 12902 / NCIMB 13706 / S10)</name>
    <dbReference type="NCBI Taxonomy" id="768704"/>
    <lineage>
        <taxon>Bacteria</taxon>
        <taxon>Bacillati</taxon>
        <taxon>Bacillota</taxon>
        <taxon>Clostridia</taxon>
        <taxon>Eubacteriales</taxon>
        <taxon>Desulfitobacteriaceae</taxon>
        <taxon>Desulfosporosinus</taxon>
    </lineage>
</organism>
<dbReference type="HOGENOM" id="CLU_196664_3_0_9"/>
<gene>
    <name evidence="1" type="ordered locus">Desmer_3282</name>
</gene>
<protein>
    <submittedName>
        <fullName evidence="1">Uncharacterized protein</fullName>
    </submittedName>
</protein>
<reference evidence="2" key="2">
    <citation type="submission" date="2012-08" db="EMBL/GenBank/DDBJ databases">
        <title>Finished genome of Desulfosporosinus meridiei DSM 13257.</title>
        <authorList>
            <person name="Huntemann M."/>
            <person name="Wei C.-L."/>
            <person name="Han J."/>
            <person name="Detter J.C."/>
            <person name="Han C."/>
            <person name="Davenport K."/>
            <person name="Daligault H."/>
            <person name="Erkkila T."/>
            <person name="Gu W."/>
            <person name="Munk A.C.C."/>
            <person name="Teshima H."/>
            <person name="Xu Y."/>
            <person name="Chain P."/>
            <person name="Tapia R."/>
            <person name="Chen A."/>
            <person name="Krypides N."/>
            <person name="Mavromatis K."/>
            <person name="Markowitz V."/>
            <person name="Szeto E."/>
            <person name="Ivanova N."/>
            <person name="Mikhailova N."/>
            <person name="Ovchinnikova G."/>
            <person name="Pagani I."/>
            <person name="Pati A."/>
            <person name="Goodwin L."/>
            <person name="Peters L."/>
            <person name="Pitluck S."/>
            <person name="Woyke T."/>
            <person name="Pester M."/>
            <person name="Spring S."/>
            <person name="Ollivier B."/>
            <person name="Rattei T."/>
            <person name="Klenk H.-P."/>
            <person name="Wagner M."/>
            <person name="Loy A."/>
        </authorList>
    </citation>
    <scope>NUCLEOTIDE SEQUENCE [LARGE SCALE GENOMIC DNA]</scope>
    <source>
        <strain evidence="2">ATCC BAA-275 / DSM 13257 / NCIMB 13706 / S10</strain>
    </source>
</reference>
<evidence type="ECO:0000313" key="1">
    <source>
        <dbReference type="EMBL" id="AFQ45159.1"/>
    </source>
</evidence>
<dbReference type="OrthoDB" id="1799495at2"/>
<keyword evidence="2" id="KW-1185">Reference proteome</keyword>
<name>J7IYD8_DESMD</name>
<evidence type="ECO:0000313" key="2">
    <source>
        <dbReference type="Proteomes" id="UP000005262"/>
    </source>
</evidence>
<accession>J7IYD8</accession>
<dbReference type="Proteomes" id="UP000005262">
    <property type="component" value="Chromosome"/>
</dbReference>
<dbReference type="AlphaFoldDB" id="J7IYD8"/>
<dbReference type="RefSeq" id="WP_014904068.1">
    <property type="nucleotide sequence ID" value="NC_018515.1"/>
</dbReference>